<sequence length="99" mass="9543">MLSALRRPATHAAAVVLAVSALFGATAPAVAAPAAPAVSAVQANGTPVTPGANSSSSPAPTPKKAGTATKIGGFVALLVAGVGGGLFITWTRSRRASRP</sequence>
<evidence type="ECO:0000313" key="5">
    <source>
        <dbReference type="Proteomes" id="UP000248889"/>
    </source>
</evidence>
<feature type="region of interest" description="Disordered" evidence="1">
    <location>
        <begin position="43"/>
        <end position="65"/>
    </location>
</feature>
<evidence type="ECO:0000256" key="1">
    <source>
        <dbReference type="SAM" id="MobiDB-lite"/>
    </source>
</evidence>
<dbReference type="EMBL" id="QKYN01000136">
    <property type="protein sequence ID" value="RAG81841.1"/>
    <property type="molecule type" value="Genomic_DNA"/>
</dbReference>
<keyword evidence="3" id="KW-0732">Signal</keyword>
<evidence type="ECO:0000256" key="2">
    <source>
        <dbReference type="SAM" id="Phobius"/>
    </source>
</evidence>
<reference evidence="4 5" key="1">
    <citation type="submission" date="2018-06" db="EMBL/GenBank/DDBJ databases">
        <title>Streptacidiphilus pinicola sp. nov., isolated from pine grove soil.</title>
        <authorList>
            <person name="Roh S.G."/>
            <person name="Park S."/>
            <person name="Kim M.-K."/>
            <person name="Yun B.-R."/>
            <person name="Park J."/>
            <person name="Kim M.J."/>
            <person name="Kim Y.S."/>
            <person name="Kim S.B."/>
        </authorList>
    </citation>
    <scope>NUCLEOTIDE SEQUENCE [LARGE SCALE GENOMIC DNA]</scope>
    <source>
        <strain evidence="4 5">MMS16-CNU450</strain>
    </source>
</reference>
<accession>A0A2X0IEI3</accession>
<protein>
    <recommendedName>
        <fullName evidence="6">Tat pathway signal sequence domain protein</fullName>
    </recommendedName>
</protein>
<gene>
    <name evidence="4" type="ORF">DN069_30765</name>
</gene>
<feature type="chain" id="PRO_5016176505" description="Tat pathway signal sequence domain protein" evidence="3">
    <location>
        <begin position="32"/>
        <end position="99"/>
    </location>
</feature>
<comment type="caution">
    <text evidence="4">The sequence shown here is derived from an EMBL/GenBank/DDBJ whole genome shotgun (WGS) entry which is preliminary data.</text>
</comment>
<organism evidence="4 5">
    <name type="scientific">Streptacidiphilus pinicola</name>
    <dbReference type="NCBI Taxonomy" id="2219663"/>
    <lineage>
        <taxon>Bacteria</taxon>
        <taxon>Bacillati</taxon>
        <taxon>Actinomycetota</taxon>
        <taxon>Actinomycetes</taxon>
        <taxon>Kitasatosporales</taxon>
        <taxon>Streptomycetaceae</taxon>
        <taxon>Streptacidiphilus</taxon>
    </lineage>
</organism>
<proteinExistence type="predicted"/>
<evidence type="ECO:0000256" key="3">
    <source>
        <dbReference type="SAM" id="SignalP"/>
    </source>
</evidence>
<keyword evidence="5" id="KW-1185">Reference proteome</keyword>
<dbReference type="AlphaFoldDB" id="A0A2X0IEI3"/>
<dbReference type="Proteomes" id="UP000248889">
    <property type="component" value="Unassembled WGS sequence"/>
</dbReference>
<dbReference type="RefSeq" id="WP_111506515.1">
    <property type="nucleotide sequence ID" value="NZ_QKYN01000136.1"/>
</dbReference>
<name>A0A2X0IEI3_9ACTN</name>
<feature type="signal peptide" evidence="3">
    <location>
        <begin position="1"/>
        <end position="31"/>
    </location>
</feature>
<evidence type="ECO:0000313" key="4">
    <source>
        <dbReference type="EMBL" id="RAG81841.1"/>
    </source>
</evidence>
<feature type="transmembrane region" description="Helical" evidence="2">
    <location>
        <begin position="71"/>
        <end position="90"/>
    </location>
</feature>
<keyword evidence="2" id="KW-0812">Transmembrane</keyword>
<keyword evidence="2" id="KW-0472">Membrane</keyword>
<keyword evidence="2" id="KW-1133">Transmembrane helix</keyword>
<evidence type="ECO:0008006" key="6">
    <source>
        <dbReference type="Google" id="ProtNLM"/>
    </source>
</evidence>